<gene>
    <name evidence="3" type="ORF">EHAR0213_LOCUS809</name>
</gene>
<evidence type="ECO:0000256" key="1">
    <source>
        <dbReference type="SAM" id="Coils"/>
    </source>
</evidence>
<keyword evidence="1" id="KW-0175">Coiled coil</keyword>
<dbReference type="AlphaFoldDB" id="A0A7S3J148"/>
<organism evidence="3">
    <name type="scientific">Euplotes harpa</name>
    <dbReference type="NCBI Taxonomy" id="151035"/>
    <lineage>
        <taxon>Eukaryota</taxon>
        <taxon>Sar</taxon>
        <taxon>Alveolata</taxon>
        <taxon>Ciliophora</taxon>
        <taxon>Intramacronucleata</taxon>
        <taxon>Spirotrichea</taxon>
        <taxon>Hypotrichia</taxon>
        <taxon>Euplotida</taxon>
        <taxon>Euplotidae</taxon>
        <taxon>Euplotes</taxon>
    </lineage>
</organism>
<proteinExistence type="predicted"/>
<reference evidence="3" key="1">
    <citation type="submission" date="2021-01" db="EMBL/GenBank/DDBJ databases">
        <authorList>
            <person name="Corre E."/>
            <person name="Pelletier E."/>
            <person name="Niang G."/>
            <person name="Scheremetjew M."/>
            <person name="Finn R."/>
            <person name="Kale V."/>
            <person name="Holt S."/>
            <person name="Cochrane G."/>
            <person name="Meng A."/>
            <person name="Brown T."/>
            <person name="Cohen L."/>
        </authorList>
    </citation>
    <scope>NUCLEOTIDE SEQUENCE</scope>
    <source>
        <strain evidence="3">FSP1.4</strain>
    </source>
</reference>
<feature type="coiled-coil region" evidence="1">
    <location>
        <begin position="33"/>
        <end position="81"/>
    </location>
</feature>
<sequence length="164" mass="19532">MQLLKDTMENSEVNLFSEYEQVAGELRANQTQVDNLNDLCNERQEEVHQLSRLNQDSAAFIDQLEERVRMLEEEYEALRTDVIEKEEFISSYQHNTNALYSMLIRNLKEYEGERRENSPCFGNRTSQRSRKSEAAKKFKQSLDMLTLQQEKIEELNRNRELMEK</sequence>
<name>A0A7S3J148_9SPIT</name>
<evidence type="ECO:0000256" key="2">
    <source>
        <dbReference type="SAM" id="MobiDB-lite"/>
    </source>
</evidence>
<accession>A0A7S3J148</accession>
<protein>
    <submittedName>
        <fullName evidence="3">Uncharacterized protein</fullName>
    </submittedName>
</protein>
<dbReference type="EMBL" id="HBII01001792">
    <property type="protein sequence ID" value="CAE0341902.1"/>
    <property type="molecule type" value="Transcribed_RNA"/>
</dbReference>
<feature type="region of interest" description="Disordered" evidence="2">
    <location>
        <begin position="115"/>
        <end position="135"/>
    </location>
</feature>
<evidence type="ECO:0000313" key="3">
    <source>
        <dbReference type="EMBL" id="CAE0341902.1"/>
    </source>
</evidence>